<dbReference type="InterPro" id="IPR013520">
    <property type="entry name" value="Ribonucl_H"/>
</dbReference>
<feature type="region of interest" description="Disordered" evidence="8">
    <location>
        <begin position="456"/>
        <end position="478"/>
    </location>
</feature>
<dbReference type="PANTHER" id="PTHR13058:SF19">
    <property type="entry name" value="LD40940P"/>
    <property type="match status" value="1"/>
</dbReference>
<reference evidence="11" key="1">
    <citation type="submission" date="2025-08" db="UniProtKB">
        <authorList>
            <consortium name="RefSeq"/>
        </authorList>
    </citation>
    <scope>IDENTIFICATION</scope>
    <source>
        <tissue evidence="11">Testes</tissue>
    </source>
</reference>
<dbReference type="Gene3D" id="3.30.420.10">
    <property type="entry name" value="Ribonuclease H-like superfamily/Ribonuclease H"/>
    <property type="match status" value="1"/>
</dbReference>
<feature type="region of interest" description="Disordered" evidence="8">
    <location>
        <begin position="372"/>
        <end position="408"/>
    </location>
</feature>
<keyword evidence="2" id="KW-0540">Nuclease</keyword>
<keyword evidence="5" id="KW-0269">Exonuclease</keyword>
<protein>
    <submittedName>
        <fullName evidence="11">Uncharacterized protein LOC100371579</fullName>
    </submittedName>
</protein>
<evidence type="ECO:0000256" key="8">
    <source>
        <dbReference type="SAM" id="MobiDB-lite"/>
    </source>
</evidence>
<comment type="similarity">
    <text evidence="7">Belongs to the exonuclease superfamily. TREX family.</text>
</comment>
<dbReference type="InterPro" id="IPR036397">
    <property type="entry name" value="RNaseH_sf"/>
</dbReference>
<feature type="compositionally biased region" description="Basic and acidic residues" evidence="8">
    <location>
        <begin position="108"/>
        <end position="126"/>
    </location>
</feature>
<evidence type="ECO:0000259" key="9">
    <source>
        <dbReference type="SMART" id="SM00479"/>
    </source>
</evidence>
<feature type="compositionally biased region" description="Basic and acidic residues" evidence="8">
    <location>
        <begin position="84"/>
        <end position="93"/>
    </location>
</feature>
<keyword evidence="4" id="KW-0378">Hydrolase</keyword>
<evidence type="ECO:0000256" key="6">
    <source>
        <dbReference type="ARBA" id="ARBA00022842"/>
    </source>
</evidence>
<dbReference type="Pfam" id="PF00929">
    <property type="entry name" value="RNase_T"/>
    <property type="match status" value="1"/>
</dbReference>
<organism evidence="10 11">
    <name type="scientific">Saccoglossus kowalevskii</name>
    <name type="common">Acorn worm</name>
    <dbReference type="NCBI Taxonomy" id="10224"/>
    <lineage>
        <taxon>Eukaryota</taxon>
        <taxon>Metazoa</taxon>
        <taxon>Hemichordata</taxon>
        <taxon>Enteropneusta</taxon>
        <taxon>Harrimaniidae</taxon>
        <taxon>Saccoglossus</taxon>
    </lineage>
</organism>
<evidence type="ECO:0000256" key="4">
    <source>
        <dbReference type="ARBA" id="ARBA00022801"/>
    </source>
</evidence>
<sequence>MTDKNLMENCDHCSDDDSQTLEYLKSQGDHPESEKLPESALEQVSENVQERVLEKLPESVSENRPQRGPENVQENAPESVPESAPEKLPESVSEKVPASGSNKMPETCSKKMSETVKEKLPERTTEKNGNPNSTGETITEMEEDENSKDNKINSFVFMDLETTTLIQYNKPLPKITEIALVAVSREALMTEGDIRIVDKLVMCVDPLDQIVPIASQMTGLSNESLQLHNKQTFDVNVMVALRQFFKRQIPPICMIAHNGNKFDFPILRDELLRVRGQLDILCGDTLQAFIEIRDEEERTAFSNYYSSPMRQKGDLTLKSLHQKYLGSQFLSAHCAESDAIALMKIVQKQHHTLLRWFDRNAVPFITTTSVPHPMPSPLTPPRTPVKNTGPTNGNRKRKTCDDADFDKDSANGNHVVVKAVKQSTKCPSTAVAQTNTSDVSIGLPLTDISTSIANQQTVTPSQANANHSSSDTRSSDEARCMQDEDDVGVVPACSTSSVERPAIDIRKDAVAIISQSNAAVEGDHASTSDMQVVPSAAIVHEAADHEVPKAFITGSLATRSSTVAETVLTDDVTDTSHPSLFPSMSFGFVPSTQNNDTK</sequence>
<feature type="domain" description="Exonuclease" evidence="9">
    <location>
        <begin position="154"/>
        <end position="355"/>
    </location>
</feature>
<evidence type="ECO:0000256" key="2">
    <source>
        <dbReference type="ARBA" id="ARBA00022722"/>
    </source>
</evidence>
<dbReference type="InterPro" id="IPR012337">
    <property type="entry name" value="RNaseH-like_sf"/>
</dbReference>
<feature type="compositionally biased region" description="Polar residues" evidence="8">
    <location>
        <begin position="127"/>
        <end position="137"/>
    </location>
</feature>
<feature type="compositionally biased region" description="Pro residues" evidence="8">
    <location>
        <begin position="372"/>
        <end position="383"/>
    </location>
</feature>
<keyword evidence="3" id="KW-0479">Metal-binding</keyword>
<evidence type="ECO:0000256" key="7">
    <source>
        <dbReference type="ARBA" id="ARBA00025769"/>
    </source>
</evidence>
<dbReference type="RefSeq" id="XP_002737131.1">
    <property type="nucleotide sequence ID" value="XM_002737085.2"/>
</dbReference>
<evidence type="ECO:0000313" key="11">
    <source>
        <dbReference type="RefSeq" id="XP_002737131.1"/>
    </source>
</evidence>
<evidence type="ECO:0000313" key="10">
    <source>
        <dbReference type="Proteomes" id="UP000694865"/>
    </source>
</evidence>
<evidence type="ECO:0000256" key="3">
    <source>
        <dbReference type="ARBA" id="ARBA00022723"/>
    </source>
</evidence>
<keyword evidence="6" id="KW-0460">Magnesium</keyword>
<feature type="region of interest" description="Disordered" evidence="8">
    <location>
        <begin position="25"/>
        <end position="149"/>
    </location>
</feature>
<gene>
    <name evidence="11" type="primary">LOC100371579</name>
</gene>
<dbReference type="SMART" id="SM00479">
    <property type="entry name" value="EXOIII"/>
    <property type="match status" value="1"/>
</dbReference>
<proteinExistence type="inferred from homology"/>
<name>A0ABM0GTN6_SACKO</name>
<feature type="compositionally biased region" description="Basic and acidic residues" evidence="8">
    <location>
        <begin position="27"/>
        <end position="37"/>
    </location>
</feature>
<accession>A0ABM0GTN6</accession>
<dbReference type="PANTHER" id="PTHR13058">
    <property type="entry name" value="THREE PRIME REPAIR EXONUCLEASE 1, 2"/>
    <property type="match status" value="1"/>
</dbReference>
<feature type="compositionally biased region" description="Polar residues" evidence="8">
    <location>
        <begin position="456"/>
        <end position="472"/>
    </location>
</feature>
<dbReference type="Proteomes" id="UP000694865">
    <property type="component" value="Unplaced"/>
</dbReference>
<comment type="cofactor">
    <cofactor evidence="1">
        <name>Mg(2+)</name>
        <dbReference type="ChEBI" id="CHEBI:18420"/>
    </cofactor>
</comment>
<feature type="compositionally biased region" description="Basic and acidic residues" evidence="8">
    <location>
        <begin position="48"/>
        <end position="57"/>
    </location>
</feature>
<evidence type="ECO:0000256" key="1">
    <source>
        <dbReference type="ARBA" id="ARBA00001946"/>
    </source>
</evidence>
<dbReference type="InterPro" id="IPR040393">
    <property type="entry name" value="TREX1/2"/>
</dbReference>
<keyword evidence="10" id="KW-1185">Reference proteome</keyword>
<dbReference type="GeneID" id="100371579"/>
<dbReference type="SUPFAM" id="SSF53098">
    <property type="entry name" value="Ribonuclease H-like"/>
    <property type="match status" value="1"/>
</dbReference>
<evidence type="ECO:0000256" key="5">
    <source>
        <dbReference type="ARBA" id="ARBA00022839"/>
    </source>
</evidence>